<evidence type="ECO:0008006" key="3">
    <source>
        <dbReference type="Google" id="ProtNLM"/>
    </source>
</evidence>
<dbReference type="AlphaFoldDB" id="A0A8J8Q5V0"/>
<keyword evidence="2" id="KW-1185">Reference proteome</keyword>
<name>A0A8J8Q5V0_9EURY</name>
<comment type="caution">
    <text evidence="1">The sequence shown here is derived from an EMBL/GenBank/DDBJ whole genome shotgun (WGS) entry which is preliminary data.</text>
</comment>
<accession>A0A8J8Q5V0</accession>
<organism evidence="1 2">
    <name type="scientific">Natronococcus pandeyae</name>
    <dbReference type="NCBI Taxonomy" id="2055836"/>
    <lineage>
        <taxon>Archaea</taxon>
        <taxon>Methanobacteriati</taxon>
        <taxon>Methanobacteriota</taxon>
        <taxon>Stenosarchaea group</taxon>
        <taxon>Halobacteria</taxon>
        <taxon>Halobacteriales</taxon>
        <taxon>Natrialbaceae</taxon>
        <taxon>Natronococcus</taxon>
    </lineage>
</organism>
<proteinExistence type="predicted"/>
<dbReference type="RefSeq" id="WP_148856677.1">
    <property type="nucleotide sequence ID" value="NZ_PHNJ01000002.1"/>
</dbReference>
<gene>
    <name evidence="1" type="ORF">CV102_04410</name>
</gene>
<dbReference type="Proteomes" id="UP000766904">
    <property type="component" value="Unassembled WGS sequence"/>
</dbReference>
<evidence type="ECO:0000313" key="2">
    <source>
        <dbReference type="Proteomes" id="UP000766904"/>
    </source>
</evidence>
<dbReference type="OrthoDB" id="229248at2157"/>
<sequence>MGAEITMEDGGKRVIDSNGNEIGVVTDVDDEDGTAYVEPNQEIGGELKSRLGWGRDAQSEYPLRNDAIGEITEEEILLREEY</sequence>
<protein>
    <recommendedName>
        <fullName evidence="3">PRC-barrel domain containing protein</fullName>
    </recommendedName>
</protein>
<reference evidence="1" key="1">
    <citation type="submission" date="2017-11" db="EMBL/GenBank/DDBJ databases">
        <authorList>
            <person name="Kajale S.C."/>
            <person name="Sharma A."/>
        </authorList>
    </citation>
    <scope>NUCLEOTIDE SEQUENCE</scope>
    <source>
        <strain evidence="1">LS1_42</strain>
    </source>
</reference>
<dbReference type="EMBL" id="PHNJ01000002">
    <property type="protein sequence ID" value="TYL39544.1"/>
    <property type="molecule type" value="Genomic_DNA"/>
</dbReference>
<evidence type="ECO:0000313" key="1">
    <source>
        <dbReference type="EMBL" id="TYL39544.1"/>
    </source>
</evidence>